<dbReference type="PANTHER" id="PTHR35385">
    <property type="entry name" value="PROTEIN B, PUTATIVE-RELATED-RELATED"/>
    <property type="match status" value="1"/>
</dbReference>
<proteinExistence type="predicted"/>
<dbReference type="OrthoDB" id="6747532at2759"/>
<dbReference type="Proteomes" id="UP001153636">
    <property type="component" value="Chromosome 9"/>
</dbReference>
<dbReference type="EMBL" id="OV651821">
    <property type="protein sequence ID" value="CAH1115593.1"/>
    <property type="molecule type" value="Genomic_DNA"/>
</dbReference>
<accession>A0A9P0DF45</accession>
<organism evidence="1 2">
    <name type="scientific">Psylliodes chrysocephalus</name>
    <dbReference type="NCBI Taxonomy" id="3402493"/>
    <lineage>
        <taxon>Eukaryota</taxon>
        <taxon>Metazoa</taxon>
        <taxon>Ecdysozoa</taxon>
        <taxon>Arthropoda</taxon>
        <taxon>Hexapoda</taxon>
        <taxon>Insecta</taxon>
        <taxon>Pterygota</taxon>
        <taxon>Neoptera</taxon>
        <taxon>Endopterygota</taxon>
        <taxon>Coleoptera</taxon>
        <taxon>Polyphaga</taxon>
        <taxon>Cucujiformia</taxon>
        <taxon>Chrysomeloidea</taxon>
        <taxon>Chrysomelidae</taxon>
        <taxon>Galerucinae</taxon>
        <taxon>Alticini</taxon>
        <taxon>Psylliodes</taxon>
    </lineage>
</organism>
<evidence type="ECO:0000313" key="2">
    <source>
        <dbReference type="Proteomes" id="UP001153636"/>
    </source>
</evidence>
<dbReference type="AlphaFoldDB" id="A0A9P0DF45"/>
<protein>
    <submittedName>
        <fullName evidence="1">Uncharacterized protein</fullName>
    </submittedName>
</protein>
<keyword evidence="2" id="KW-1185">Reference proteome</keyword>
<evidence type="ECO:0000313" key="1">
    <source>
        <dbReference type="EMBL" id="CAH1115593.1"/>
    </source>
</evidence>
<dbReference type="PANTHER" id="PTHR35385:SF2">
    <property type="entry name" value="PROTEIN B, PUTATIVE-RELATED"/>
    <property type="match status" value="1"/>
</dbReference>
<reference evidence="1" key="1">
    <citation type="submission" date="2022-01" db="EMBL/GenBank/DDBJ databases">
        <authorList>
            <person name="King R."/>
        </authorList>
    </citation>
    <scope>NUCLEOTIDE SEQUENCE</scope>
</reference>
<name>A0A9P0DF45_9CUCU</name>
<sequence>MDVSELMESVSFSSRLFKQSFYWISAKNKEEIEKLVEELQTISKVTWSIEKTIQKENVRNNLFNRIYYCHFNTRRRKNTKDLKKKSSRNINCPAKLILTLKKIIPMSKSKANNSLNKVDKEYPCLLEFRNNHNHRSDV</sequence>
<gene>
    <name evidence="1" type="ORF">PSYICH_LOCUS15432</name>
</gene>